<dbReference type="AlphaFoldDB" id="A7NNT1"/>
<gene>
    <name evidence="7" type="ordered locus">Rcas_3171</name>
</gene>
<dbReference type="Proteomes" id="UP000000263">
    <property type="component" value="Chromosome"/>
</dbReference>
<feature type="region of interest" description="Disordered" evidence="5">
    <location>
        <begin position="31"/>
        <end position="66"/>
    </location>
</feature>
<evidence type="ECO:0000256" key="3">
    <source>
        <dbReference type="ARBA" id="ARBA00022729"/>
    </source>
</evidence>
<dbReference type="GO" id="GO:0030288">
    <property type="term" value="C:outer membrane-bounded periplasmic space"/>
    <property type="evidence" value="ECO:0007669"/>
    <property type="project" value="TreeGrafter"/>
</dbReference>
<comment type="similarity">
    <text evidence="1">Belongs to the bacterial solute-binding protein 1 family.</text>
</comment>
<dbReference type="Gene3D" id="3.40.190.10">
    <property type="entry name" value="Periplasmic binding protein-like II"/>
    <property type="match status" value="2"/>
</dbReference>
<dbReference type="STRING" id="383372.Rcas_3171"/>
<feature type="chain" id="PRO_5002713243" evidence="6">
    <location>
        <begin position="24"/>
        <end position="382"/>
    </location>
</feature>
<dbReference type="PANTHER" id="PTHR30006:SF15">
    <property type="entry name" value="IRON-UTILIZATION PERIPLASMIC PROTEIN"/>
    <property type="match status" value="1"/>
</dbReference>
<name>A7NNT1_ROSCS</name>
<feature type="binding site" evidence="4">
    <location>
        <position position="269"/>
    </location>
    <ligand>
        <name>Fe cation</name>
        <dbReference type="ChEBI" id="CHEBI:24875"/>
    </ligand>
</feature>
<dbReference type="Pfam" id="PF13343">
    <property type="entry name" value="SBP_bac_6"/>
    <property type="match status" value="1"/>
</dbReference>
<sequence length="382" mass="40451">MNHTPGRLTFRLILLATSLVLIAACGGQPAAAPPTTAPAESTAAPTTAPVEPTAAPTTAAEQPTGAPVAAPKGEVIVYTSRAEALFKPVIEAFNAVYPDVKVTVLNGSNSELAARILEERANPQADVLINSDILTMENLAAEGVFAPNDSPAVMAVPADYRADDGSWVALTLRARVIMYNTDLVSPDELPKKMLDLADPKWKDVLGSANSTNGAMMAQLVVMRNQLGEAATEAFIQGLLENNTQFFGGHTDVRKAVGAGELKLGLVNHYYYHLSKAEGAPVGVIYPDQEDGGLGLVVNSTNAGIIKGGPNPEIAKIFVDFMLSPDGQKIYAERNYEYPIVPGIPLAEGVAPLSSFKLNPFPLKTLRDELEPTRALVQKVGMP</sequence>
<dbReference type="SUPFAM" id="SSF53850">
    <property type="entry name" value="Periplasmic binding protein-like II"/>
    <property type="match status" value="1"/>
</dbReference>
<dbReference type="EMBL" id="CP000804">
    <property type="protein sequence ID" value="ABU59225.1"/>
    <property type="molecule type" value="Genomic_DNA"/>
</dbReference>
<organism evidence="7 8">
    <name type="scientific">Roseiflexus castenholzii (strain DSM 13941 / HLO8)</name>
    <dbReference type="NCBI Taxonomy" id="383372"/>
    <lineage>
        <taxon>Bacteria</taxon>
        <taxon>Bacillati</taxon>
        <taxon>Chloroflexota</taxon>
        <taxon>Chloroflexia</taxon>
        <taxon>Chloroflexales</taxon>
        <taxon>Roseiflexineae</taxon>
        <taxon>Roseiflexaceae</taxon>
        <taxon>Roseiflexus</taxon>
    </lineage>
</organism>
<feature type="binding site" evidence="4">
    <location>
        <position position="270"/>
    </location>
    <ligand>
        <name>Fe cation</name>
        <dbReference type="ChEBI" id="CHEBI:24875"/>
    </ligand>
</feature>
<dbReference type="eggNOG" id="COG1840">
    <property type="taxonomic scope" value="Bacteria"/>
</dbReference>
<dbReference type="OrthoDB" id="9769319at2"/>
<dbReference type="KEGG" id="rca:Rcas_3171"/>
<evidence type="ECO:0000313" key="7">
    <source>
        <dbReference type="EMBL" id="ABU59225.1"/>
    </source>
</evidence>
<keyword evidence="4" id="KW-0479">Metal-binding</keyword>
<protein>
    <submittedName>
        <fullName evidence="7">Extracellular solute-binding protein family 1</fullName>
    </submittedName>
</protein>
<dbReference type="RefSeq" id="WP_012121649.1">
    <property type="nucleotide sequence ID" value="NC_009767.1"/>
</dbReference>
<accession>A7NNT1</accession>
<evidence type="ECO:0000256" key="4">
    <source>
        <dbReference type="PIRSR" id="PIRSR002825-1"/>
    </source>
</evidence>
<keyword evidence="3 6" id="KW-0732">Signal</keyword>
<reference evidence="7 8" key="1">
    <citation type="submission" date="2007-08" db="EMBL/GenBank/DDBJ databases">
        <title>Complete sequence of Roseiflexus castenholzii DSM 13941.</title>
        <authorList>
            <consortium name="US DOE Joint Genome Institute"/>
            <person name="Copeland A."/>
            <person name="Lucas S."/>
            <person name="Lapidus A."/>
            <person name="Barry K."/>
            <person name="Glavina del Rio T."/>
            <person name="Dalin E."/>
            <person name="Tice H."/>
            <person name="Pitluck S."/>
            <person name="Thompson L.S."/>
            <person name="Brettin T."/>
            <person name="Bruce D."/>
            <person name="Detter J.C."/>
            <person name="Han C."/>
            <person name="Tapia R."/>
            <person name="Schmutz J."/>
            <person name="Larimer F."/>
            <person name="Land M."/>
            <person name="Hauser L."/>
            <person name="Kyrpides N."/>
            <person name="Mikhailova N."/>
            <person name="Bryant D.A."/>
            <person name="Hanada S."/>
            <person name="Tsukatani Y."/>
            <person name="Richardson P."/>
        </authorList>
    </citation>
    <scope>NUCLEOTIDE SEQUENCE [LARGE SCALE GENOMIC DNA]</scope>
    <source>
        <strain evidence="8">DSM 13941 / HLO8</strain>
    </source>
</reference>
<dbReference type="GO" id="GO:0046872">
    <property type="term" value="F:metal ion binding"/>
    <property type="evidence" value="ECO:0007669"/>
    <property type="project" value="UniProtKB-KW"/>
</dbReference>
<feature type="compositionally biased region" description="Low complexity" evidence="5">
    <location>
        <begin position="37"/>
        <end position="66"/>
    </location>
</feature>
<feature type="signal peptide" evidence="6">
    <location>
        <begin position="1"/>
        <end position="23"/>
    </location>
</feature>
<dbReference type="InterPro" id="IPR026045">
    <property type="entry name" value="Ferric-bd"/>
</dbReference>
<evidence type="ECO:0000313" key="8">
    <source>
        <dbReference type="Proteomes" id="UP000000263"/>
    </source>
</evidence>
<keyword evidence="2" id="KW-0410">Iron transport</keyword>
<dbReference type="GO" id="GO:0006826">
    <property type="term" value="P:iron ion transport"/>
    <property type="evidence" value="ECO:0007669"/>
    <property type="project" value="UniProtKB-KW"/>
</dbReference>
<dbReference type="PANTHER" id="PTHR30006">
    <property type="entry name" value="THIAMINE-BINDING PERIPLASMIC PROTEIN-RELATED"/>
    <property type="match status" value="1"/>
</dbReference>
<keyword evidence="2" id="KW-0406">Ion transport</keyword>
<dbReference type="PIRSF" id="PIRSF002825">
    <property type="entry name" value="CfbpA"/>
    <property type="match status" value="1"/>
</dbReference>
<dbReference type="PROSITE" id="PS51257">
    <property type="entry name" value="PROKAR_LIPOPROTEIN"/>
    <property type="match status" value="1"/>
</dbReference>
<evidence type="ECO:0000256" key="5">
    <source>
        <dbReference type="SAM" id="MobiDB-lite"/>
    </source>
</evidence>
<keyword evidence="4" id="KW-0408">Iron</keyword>
<proteinExistence type="inferred from homology"/>
<evidence type="ECO:0000256" key="6">
    <source>
        <dbReference type="SAM" id="SignalP"/>
    </source>
</evidence>
<evidence type="ECO:0000256" key="2">
    <source>
        <dbReference type="ARBA" id="ARBA00022496"/>
    </source>
</evidence>
<dbReference type="HOGENOM" id="CLU_026974_2_0_0"/>
<keyword evidence="2" id="KW-0813">Transport</keyword>
<evidence type="ECO:0000256" key="1">
    <source>
        <dbReference type="ARBA" id="ARBA00008520"/>
    </source>
</evidence>
<keyword evidence="8" id="KW-1185">Reference proteome</keyword>